<evidence type="ECO:0000256" key="3">
    <source>
        <dbReference type="ARBA" id="ARBA00007931"/>
    </source>
</evidence>
<dbReference type="KEGG" id="aagg:ETAA8_43030"/>
<evidence type="ECO:0000256" key="11">
    <source>
        <dbReference type="ARBA" id="ARBA00023136"/>
    </source>
</evidence>
<feature type="transmembrane region" description="Helical" evidence="12">
    <location>
        <begin position="231"/>
        <end position="249"/>
    </location>
</feature>
<dbReference type="GO" id="GO:0006508">
    <property type="term" value="P:proteolysis"/>
    <property type="evidence" value="ECO:0007669"/>
    <property type="project" value="UniProtKB-KW"/>
</dbReference>
<keyword evidence="6" id="KW-0479">Metal-binding</keyword>
<feature type="transmembrane region" description="Helical" evidence="12">
    <location>
        <begin position="12"/>
        <end position="36"/>
    </location>
</feature>
<keyword evidence="10" id="KW-0482">Metalloprotease</keyword>
<feature type="transmembrane region" description="Helical" evidence="12">
    <location>
        <begin position="161"/>
        <end position="184"/>
    </location>
</feature>
<dbReference type="RefSeq" id="WP_145092672.1">
    <property type="nucleotide sequence ID" value="NZ_CP036274.1"/>
</dbReference>
<comment type="subcellular location">
    <subcellularLocation>
        <location evidence="2">Membrane</location>
        <topology evidence="2">Multi-pass membrane protein</topology>
    </subcellularLocation>
</comment>
<organism evidence="14 15">
    <name type="scientific">Anatilimnocola aggregata</name>
    <dbReference type="NCBI Taxonomy" id="2528021"/>
    <lineage>
        <taxon>Bacteria</taxon>
        <taxon>Pseudomonadati</taxon>
        <taxon>Planctomycetota</taxon>
        <taxon>Planctomycetia</taxon>
        <taxon>Pirellulales</taxon>
        <taxon>Pirellulaceae</taxon>
        <taxon>Anatilimnocola</taxon>
    </lineage>
</organism>
<dbReference type="EMBL" id="CP036274">
    <property type="protein sequence ID" value="QDU29196.1"/>
    <property type="molecule type" value="Genomic_DNA"/>
</dbReference>
<dbReference type="GO" id="GO:0046872">
    <property type="term" value="F:metal ion binding"/>
    <property type="evidence" value="ECO:0007669"/>
    <property type="project" value="UniProtKB-KW"/>
</dbReference>
<evidence type="ECO:0000256" key="4">
    <source>
        <dbReference type="ARBA" id="ARBA00022670"/>
    </source>
</evidence>
<evidence type="ECO:0000259" key="13">
    <source>
        <dbReference type="Pfam" id="PF02163"/>
    </source>
</evidence>
<evidence type="ECO:0000256" key="9">
    <source>
        <dbReference type="ARBA" id="ARBA00022989"/>
    </source>
</evidence>
<evidence type="ECO:0000256" key="12">
    <source>
        <dbReference type="SAM" id="Phobius"/>
    </source>
</evidence>
<dbReference type="InterPro" id="IPR008915">
    <property type="entry name" value="Peptidase_M50"/>
</dbReference>
<accession>A0A517YG39</accession>
<dbReference type="AlphaFoldDB" id="A0A517YG39"/>
<evidence type="ECO:0000313" key="14">
    <source>
        <dbReference type="EMBL" id="QDU29196.1"/>
    </source>
</evidence>
<feature type="domain" description="Peptidase M50" evidence="13">
    <location>
        <begin position="48"/>
        <end position="210"/>
    </location>
</feature>
<evidence type="ECO:0000256" key="8">
    <source>
        <dbReference type="ARBA" id="ARBA00022833"/>
    </source>
</evidence>
<protein>
    <submittedName>
        <fullName evidence="14">Peptidase family M50</fullName>
    </submittedName>
</protein>
<dbReference type="Proteomes" id="UP000315017">
    <property type="component" value="Chromosome"/>
</dbReference>
<keyword evidence="4" id="KW-0645">Protease</keyword>
<name>A0A517YG39_9BACT</name>
<keyword evidence="7" id="KW-0378">Hydrolase</keyword>
<dbReference type="PANTHER" id="PTHR39188">
    <property type="entry name" value="MEMBRANE-ASSOCIATED ZINC METALLOPROTEASE M50B"/>
    <property type="match status" value="1"/>
</dbReference>
<evidence type="ECO:0000256" key="1">
    <source>
        <dbReference type="ARBA" id="ARBA00001947"/>
    </source>
</evidence>
<comment type="similarity">
    <text evidence="3">Belongs to the peptidase M50B family.</text>
</comment>
<proteinExistence type="inferred from homology"/>
<dbReference type="GO" id="GO:0016020">
    <property type="term" value="C:membrane"/>
    <property type="evidence" value="ECO:0007669"/>
    <property type="project" value="UniProtKB-SubCell"/>
</dbReference>
<keyword evidence="8" id="KW-0862">Zinc</keyword>
<feature type="transmembrane region" description="Helical" evidence="12">
    <location>
        <begin position="109"/>
        <end position="130"/>
    </location>
</feature>
<reference evidence="14 15" key="1">
    <citation type="submission" date="2019-02" db="EMBL/GenBank/DDBJ databases">
        <title>Deep-cultivation of Planctomycetes and their phenomic and genomic characterization uncovers novel biology.</title>
        <authorList>
            <person name="Wiegand S."/>
            <person name="Jogler M."/>
            <person name="Boedeker C."/>
            <person name="Pinto D."/>
            <person name="Vollmers J."/>
            <person name="Rivas-Marin E."/>
            <person name="Kohn T."/>
            <person name="Peeters S.H."/>
            <person name="Heuer A."/>
            <person name="Rast P."/>
            <person name="Oberbeckmann S."/>
            <person name="Bunk B."/>
            <person name="Jeske O."/>
            <person name="Meyerdierks A."/>
            <person name="Storesund J.E."/>
            <person name="Kallscheuer N."/>
            <person name="Luecker S."/>
            <person name="Lage O.M."/>
            <person name="Pohl T."/>
            <person name="Merkel B.J."/>
            <person name="Hornburger P."/>
            <person name="Mueller R.-W."/>
            <person name="Bruemmer F."/>
            <person name="Labrenz M."/>
            <person name="Spormann A.M."/>
            <person name="Op den Camp H."/>
            <person name="Overmann J."/>
            <person name="Amann R."/>
            <person name="Jetten M.S.M."/>
            <person name="Mascher T."/>
            <person name="Medema M.H."/>
            <person name="Devos D.P."/>
            <person name="Kaster A.-K."/>
            <person name="Ovreas L."/>
            <person name="Rohde M."/>
            <person name="Galperin M.Y."/>
            <person name="Jogler C."/>
        </authorList>
    </citation>
    <scope>NUCLEOTIDE SEQUENCE [LARGE SCALE GENOMIC DNA]</scope>
    <source>
        <strain evidence="14 15">ETA_A8</strain>
    </source>
</reference>
<evidence type="ECO:0000256" key="2">
    <source>
        <dbReference type="ARBA" id="ARBA00004141"/>
    </source>
</evidence>
<gene>
    <name evidence="14" type="ORF">ETAA8_43030</name>
</gene>
<sequence>MFLAEPPRTAWDLNFSVLGFSVRVHPFFWLMCLMLGGANDATHILMVTAIFFGSILIHELGHTFMMRRYGREAHIVLYGMGGLAIEGSNNEYSGYYHPRGERRTAQEQIYISLAGPVAQLLLAGAMLALVKLLGGETVVVMQHKVVPNFVVLPSAQISAELASFLFIALQVNVGWALMNLLPVYPLDGGQIAMQLFMLRDSEGGMVRALQLSIAVAVSVVLFALVTMGGDGWYLMLLFGSLGVSNYFMYMQIFGQGGRGGRW</sequence>
<evidence type="ECO:0000256" key="10">
    <source>
        <dbReference type="ARBA" id="ARBA00023049"/>
    </source>
</evidence>
<keyword evidence="9 12" id="KW-1133">Transmembrane helix</keyword>
<keyword evidence="5 12" id="KW-0812">Transmembrane</keyword>
<evidence type="ECO:0000256" key="6">
    <source>
        <dbReference type="ARBA" id="ARBA00022723"/>
    </source>
</evidence>
<evidence type="ECO:0000313" key="15">
    <source>
        <dbReference type="Proteomes" id="UP000315017"/>
    </source>
</evidence>
<keyword evidence="15" id="KW-1185">Reference proteome</keyword>
<comment type="cofactor">
    <cofactor evidence="1">
        <name>Zn(2+)</name>
        <dbReference type="ChEBI" id="CHEBI:29105"/>
    </cofactor>
</comment>
<evidence type="ECO:0000256" key="7">
    <source>
        <dbReference type="ARBA" id="ARBA00022801"/>
    </source>
</evidence>
<dbReference type="GO" id="GO:0008237">
    <property type="term" value="F:metallopeptidase activity"/>
    <property type="evidence" value="ECO:0007669"/>
    <property type="project" value="UniProtKB-KW"/>
</dbReference>
<dbReference type="Pfam" id="PF02163">
    <property type="entry name" value="Peptidase_M50"/>
    <property type="match status" value="1"/>
</dbReference>
<dbReference type="OrthoDB" id="166377at2"/>
<dbReference type="PANTHER" id="PTHR39188:SF3">
    <property type="entry name" value="STAGE IV SPORULATION PROTEIN FB"/>
    <property type="match status" value="1"/>
</dbReference>
<keyword evidence="11 12" id="KW-0472">Membrane</keyword>
<feature type="transmembrane region" description="Helical" evidence="12">
    <location>
        <begin position="205"/>
        <end position="225"/>
    </location>
</feature>
<evidence type="ECO:0000256" key="5">
    <source>
        <dbReference type="ARBA" id="ARBA00022692"/>
    </source>
</evidence>
<feature type="transmembrane region" description="Helical" evidence="12">
    <location>
        <begin position="42"/>
        <end position="61"/>
    </location>
</feature>